<dbReference type="EMBL" id="CAJJDN010000029">
    <property type="protein sequence ID" value="CAD8072326.1"/>
    <property type="molecule type" value="Genomic_DNA"/>
</dbReference>
<sequence>MADTQTPNDISQVIPINPQYQVPNPVHNQAQITNQIPQMQQPQQQTYVVYAPQMYQQRPQFNLNQVQPIQYPQFQHPQHMNPQQQQPYIQYQQQPQIAQPLLPMIKQEETLKHDSLRLAGKLERRYFNLQVLSFYLLFQALALILCCSSYHNDFIQFQYNLYGNFKVPFYIFTVIMSLSLIYSYTTSKKLKNKQSSTILCVVYGLAYGFFIQALYSSCYYNFQYYQSGNYYHFLESNGGDVIVIIVFSFINLEVLSLFSYSMQELDQLNFKNSFWYIVIPSITYGGILFSIYDRYAILCGIICASLAFGFYLQFILSRMIQSTKFNLRTDDGQYAAVLFSFLILVPFFDIGFNKSDEMVQESQSQNSQQKNIQ</sequence>
<keyword evidence="1" id="KW-1133">Transmembrane helix</keyword>
<evidence type="ECO:0008006" key="4">
    <source>
        <dbReference type="Google" id="ProtNLM"/>
    </source>
</evidence>
<feature type="transmembrane region" description="Helical" evidence="1">
    <location>
        <begin position="242"/>
        <end position="261"/>
    </location>
</feature>
<keyword evidence="3" id="KW-1185">Reference proteome</keyword>
<evidence type="ECO:0000256" key="1">
    <source>
        <dbReference type="SAM" id="Phobius"/>
    </source>
</evidence>
<feature type="transmembrane region" description="Helical" evidence="1">
    <location>
        <begin position="126"/>
        <end position="151"/>
    </location>
</feature>
<dbReference type="OrthoDB" id="308850at2759"/>
<feature type="transmembrane region" description="Helical" evidence="1">
    <location>
        <begin position="295"/>
        <end position="314"/>
    </location>
</feature>
<keyword evidence="1" id="KW-0812">Transmembrane</keyword>
<dbReference type="AlphaFoldDB" id="A0A8S1M6V2"/>
<accession>A0A8S1M6V2</accession>
<comment type="caution">
    <text evidence="2">The sequence shown here is derived from an EMBL/GenBank/DDBJ whole genome shotgun (WGS) entry which is preliminary data.</text>
</comment>
<dbReference type="Proteomes" id="UP000692954">
    <property type="component" value="Unassembled WGS sequence"/>
</dbReference>
<feature type="transmembrane region" description="Helical" evidence="1">
    <location>
        <begin position="167"/>
        <end position="185"/>
    </location>
</feature>
<feature type="transmembrane region" description="Helical" evidence="1">
    <location>
        <begin position="273"/>
        <end position="289"/>
    </location>
</feature>
<reference evidence="2" key="1">
    <citation type="submission" date="2021-01" db="EMBL/GenBank/DDBJ databases">
        <authorList>
            <consortium name="Genoscope - CEA"/>
            <person name="William W."/>
        </authorList>
    </citation>
    <scope>NUCLEOTIDE SEQUENCE</scope>
</reference>
<evidence type="ECO:0000313" key="3">
    <source>
        <dbReference type="Proteomes" id="UP000692954"/>
    </source>
</evidence>
<gene>
    <name evidence="2" type="ORF">PSON_ATCC_30995.1.T0290109</name>
</gene>
<keyword evidence="1" id="KW-0472">Membrane</keyword>
<feature type="transmembrane region" description="Helical" evidence="1">
    <location>
        <begin position="197"/>
        <end position="222"/>
    </location>
</feature>
<feature type="transmembrane region" description="Helical" evidence="1">
    <location>
        <begin position="334"/>
        <end position="352"/>
    </location>
</feature>
<proteinExistence type="predicted"/>
<name>A0A8S1M6V2_9CILI</name>
<evidence type="ECO:0000313" key="2">
    <source>
        <dbReference type="EMBL" id="CAD8072326.1"/>
    </source>
</evidence>
<organism evidence="2 3">
    <name type="scientific">Paramecium sonneborni</name>
    <dbReference type="NCBI Taxonomy" id="65129"/>
    <lineage>
        <taxon>Eukaryota</taxon>
        <taxon>Sar</taxon>
        <taxon>Alveolata</taxon>
        <taxon>Ciliophora</taxon>
        <taxon>Intramacronucleata</taxon>
        <taxon>Oligohymenophorea</taxon>
        <taxon>Peniculida</taxon>
        <taxon>Parameciidae</taxon>
        <taxon>Paramecium</taxon>
    </lineage>
</organism>
<protein>
    <recommendedName>
        <fullName evidence="4">Transmembrane protein</fullName>
    </recommendedName>
</protein>